<evidence type="ECO:0000313" key="1">
    <source>
        <dbReference type="EMBL" id="CAG8700048.1"/>
    </source>
</evidence>
<feature type="non-terminal residue" evidence="1">
    <location>
        <position position="1"/>
    </location>
</feature>
<dbReference type="Proteomes" id="UP000789525">
    <property type="component" value="Unassembled WGS sequence"/>
</dbReference>
<name>A0ACA9PBS2_9GLOM</name>
<sequence length="87" mass="10519">ASGFTPSHIEIFCKALENHLDWHHREHKSPFISTFRARRHAFRWAKRWDLVEDLDISVTLDPSQYHSEYLCLHRIPERVIVNRTRLQ</sequence>
<evidence type="ECO:0000313" key="2">
    <source>
        <dbReference type="Proteomes" id="UP000789525"/>
    </source>
</evidence>
<comment type="caution">
    <text evidence="1">The sequence shown here is derived from an EMBL/GenBank/DDBJ whole genome shotgun (WGS) entry which is preliminary data.</text>
</comment>
<gene>
    <name evidence="1" type="ORF">ACOLOM_LOCUS10201</name>
</gene>
<organism evidence="1 2">
    <name type="scientific">Acaulospora colombiana</name>
    <dbReference type="NCBI Taxonomy" id="27376"/>
    <lineage>
        <taxon>Eukaryota</taxon>
        <taxon>Fungi</taxon>
        <taxon>Fungi incertae sedis</taxon>
        <taxon>Mucoromycota</taxon>
        <taxon>Glomeromycotina</taxon>
        <taxon>Glomeromycetes</taxon>
        <taxon>Diversisporales</taxon>
        <taxon>Acaulosporaceae</taxon>
        <taxon>Acaulospora</taxon>
    </lineage>
</organism>
<proteinExistence type="predicted"/>
<keyword evidence="2" id="KW-1185">Reference proteome</keyword>
<accession>A0ACA9PBS2</accession>
<reference evidence="1" key="1">
    <citation type="submission" date="2021-06" db="EMBL/GenBank/DDBJ databases">
        <authorList>
            <person name="Kallberg Y."/>
            <person name="Tangrot J."/>
            <person name="Rosling A."/>
        </authorList>
    </citation>
    <scope>NUCLEOTIDE SEQUENCE</scope>
    <source>
        <strain evidence="1">CL356</strain>
    </source>
</reference>
<dbReference type="EMBL" id="CAJVPT010032050">
    <property type="protein sequence ID" value="CAG8700048.1"/>
    <property type="molecule type" value="Genomic_DNA"/>
</dbReference>
<protein>
    <submittedName>
        <fullName evidence="1">16803_t:CDS:1</fullName>
    </submittedName>
</protein>